<comment type="caution">
    <text evidence="1">The sequence shown here is derived from an EMBL/GenBank/DDBJ whole genome shotgun (WGS) entry which is preliminary data.</text>
</comment>
<name>A0AA36MD02_CYLNA</name>
<gene>
    <name evidence="1" type="ORF">CYNAS_LOCUS17883</name>
</gene>
<proteinExistence type="predicted"/>
<evidence type="ECO:0000313" key="1">
    <source>
        <dbReference type="EMBL" id="CAJ0605900.1"/>
    </source>
</evidence>
<keyword evidence="2" id="KW-1185">Reference proteome</keyword>
<accession>A0AA36MD02</accession>
<reference evidence="1" key="1">
    <citation type="submission" date="2023-07" db="EMBL/GenBank/DDBJ databases">
        <authorList>
            <consortium name="CYATHOMIX"/>
        </authorList>
    </citation>
    <scope>NUCLEOTIDE SEQUENCE</scope>
    <source>
        <strain evidence="1">N/A</strain>
    </source>
</reference>
<dbReference type="EMBL" id="CATQJL010000316">
    <property type="protein sequence ID" value="CAJ0605900.1"/>
    <property type="molecule type" value="Genomic_DNA"/>
</dbReference>
<evidence type="ECO:0000313" key="2">
    <source>
        <dbReference type="Proteomes" id="UP001176961"/>
    </source>
</evidence>
<dbReference type="AlphaFoldDB" id="A0AA36MD02"/>
<protein>
    <submittedName>
        <fullName evidence="1">Uncharacterized protein</fullName>
    </submittedName>
</protein>
<dbReference type="Proteomes" id="UP001176961">
    <property type="component" value="Unassembled WGS sequence"/>
</dbReference>
<organism evidence="1 2">
    <name type="scientific">Cylicocyclus nassatus</name>
    <name type="common">Nematode worm</name>
    <dbReference type="NCBI Taxonomy" id="53992"/>
    <lineage>
        <taxon>Eukaryota</taxon>
        <taxon>Metazoa</taxon>
        <taxon>Ecdysozoa</taxon>
        <taxon>Nematoda</taxon>
        <taxon>Chromadorea</taxon>
        <taxon>Rhabditida</taxon>
        <taxon>Rhabditina</taxon>
        <taxon>Rhabditomorpha</taxon>
        <taxon>Strongyloidea</taxon>
        <taxon>Strongylidae</taxon>
        <taxon>Cylicocyclus</taxon>
    </lineage>
</organism>
<sequence>MIQENMTIHALADPNEMSKEFEVFTYNTVGILSYTVREVSNELEYEAFLLEAKAANLYYSKNVPWMLHSGMKAGSCGIFGPPANLGIAFGRMALPAYNTNPFYASTSTSLNSQEMYKQLEKIVDLFQWKRHNYDADIGLSEDFVGKAVKADNMDILRDNLQMFVSEGRLQNTTDDKHYSLIRRP</sequence>